<dbReference type="Pfam" id="PF01554">
    <property type="entry name" value="MatE"/>
    <property type="match status" value="1"/>
</dbReference>
<accession>A0A9K3GEM9</accession>
<feature type="transmembrane region" description="Helical" evidence="9">
    <location>
        <begin position="416"/>
        <end position="439"/>
    </location>
</feature>
<feature type="transmembrane region" description="Helical" evidence="9">
    <location>
        <begin position="192"/>
        <end position="212"/>
    </location>
</feature>
<evidence type="ECO:0000256" key="1">
    <source>
        <dbReference type="ARBA" id="ARBA00004651"/>
    </source>
</evidence>
<evidence type="ECO:0000256" key="8">
    <source>
        <dbReference type="SAM" id="MobiDB-lite"/>
    </source>
</evidence>
<dbReference type="AlphaFoldDB" id="A0A9K3GEM9"/>
<feature type="transmembrane region" description="Helical" evidence="9">
    <location>
        <begin position="492"/>
        <end position="514"/>
    </location>
</feature>
<keyword evidence="11" id="KW-1185">Reference proteome</keyword>
<protein>
    <submittedName>
        <fullName evidence="10">Multi antimicrobial extrusion protein</fullName>
    </submittedName>
</protein>
<name>A0A9K3GEM9_9EUKA</name>
<dbReference type="GO" id="GO:0005886">
    <property type="term" value="C:plasma membrane"/>
    <property type="evidence" value="ECO:0007669"/>
    <property type="project" value="UniProtKB-SubCell"/>
</dbReference>
<dbReference type="Proteomes" id="UP000265618">
    <property type="component" value="Unassembled WGS sequence"/>
</dbReference>
<keyword evidence="6 9" id="KW-1133">Transmembrane helix</keyword>
<evidence type="ECO:0000256" key="9">
    <source>
        <dbReference type="SAM" id="Phobius"/>
    </source>
</evidence>
<feature type="transmembrane region" description="Helical" evidence="9">
    <location>
        <begin position="554"/>
        <end position="572"/>
    </location>
</feature>
<dbReference type="GO" id="GO:0042910">
    <property type="term" value="F:xenobiotic transmembrane transporter activity"/>
    <property type="evidence" value="ECO:0007669"/>
    <property type="project" value="InterPro"/>
</dbReference>
<dbReference type="PANTHER" id="PTHR43549">
    <property type="entry name" value="MULTIDRUG RESISTANCE PROTEIN YPNP-RELATED"/>
    <property type="match status" value="1"/>
</dbReference>
<dbReference type="InterPro" id="IPR052031">
    <property type="entry name" value="Membrane_Transporter-Flippase"/>
</dbReference>
<organism evidence="10 11">
    <name type="scientific">Kipferlia bialata</name>
    <dbReference type="NCBI Taxonomy" id="797122"/>
    <lineage>
        <taxon>Eukaryota</taxon>
        <taxon>Metamonada</taxon>
        <taxon>Carpediemonas-like organisms</taxon>
        <taxon>Kipferlia</taxon>
    </lineage>
</organism>
<dbReference type="PANTHER" id="PTHR43549:SF2">
    <property type="entry name" value="MULTIDRUG RESISTANCE PROTEIN NORM-RELATED"/>
    <property type="match status" value="1"/>
</dbReference>
<feature type="transmembrane region" description="Helical" evidence="9">
    <location>
        <begin position="333"/>
        <end position="354"/>
    </location>
</feature>
<dbReference type="InterPro" id="IPR002528">
    <property type="entry name" value="MATE_fam"/>
</dbReference>
<feature type="transmembrane region" description="Helical" evidence="9">
    <location>
        <begin position="302"/>
        <end position="327"/>
    </location>
</feature>
<keyword evidence="7 9" id="KW-0472">Membrane</keyword>
<evidence type="ECO:0000313" key="11">
    <source>
        <dbReference type="Proteomes" id="UP000265618"/>
    </source>
</evidence>
<evidence type="ECO:0000256" key="3">
    <source>
        <dbReference type="ARBA" id="ARBA00022448"/>
    </source>
</evidence>
<keyword evidence="5 9" id="KW-0812">Transmembrane</keyword>
<feature type="transmembrane region" description="Helical" evidence="9">
    <location>
        <begin position="163"/>
        <end position="186"/>
    </location>
</feature>
<keyword evidence="4" id="KW-1003">Cell membrane</keyword>
<evidence type="ECO:0000256" key="7">
    <source>
        <dbReference type="ARBA" id="ARBA00023136"/>
    </source>
</evidence>
<feature type="compositionally biased region" description="Basic and acidic residues" evidence="8">
    <location>
        <begin position="40"/>
        <end position="55"/>
    </location>
</feature>
<proteinExistence type="inferred from homology"/>
<sequence>MHSDHSEAAEPSLSGLEDTIEGYTPEVPDGGPVTAGTDVGGERERDTEGRERGMADDYLATTPASPTLHGIDRNRDDVNVGSIPTSTRVHRVKEVREREEGGGGGERDVRGVWVDVEVPDTISAVCTEPEAPDGFADSPAHKQVVSQKHAYGTAPIGGLLLRYAVPSCLAMGCIVCVPIIELYYLGQIGPDALSAAGALAPLMSLVSAFTGLSSRGAGVVMGQAVASGTQSRVRQAFWSSIFTCVTTVLAFVLIGGCVTLALTEDKTDIRSYALAEVVAAPIGLGAFGLTSAMLRSLGYNGYTLFITALGSLFVWVSCQILSGLGVGIAGPPISYGIAFLLCSLVGIIPVIKVTKPRFPTRGVLSDVKSILKAGSPALVSSVRVVSSAAFIVALQRVSAPIDYDTRLAISSIVERVVMVIVMPAMGVVSSVTPILAAACQHGDRDRLNRTVALTLTWALVIMAPGWLFSLASPGSIVSMFSSDETILDNVTIPVRITSLFSPGVLFLTFGSLVLSSAGQGYRAAVYSLVSVGAKLVLTLIGAYTGWIGLWVSDALHDIVCLVIGVLAIRSGLKRVSRGGIYIKQRENVECVERGDGQRVASTPVHIN</sequence>
<comment type="similarity">
    <text evidence="2">Belongs to the multi antimicrobial extrusion (MATE) (TC 2.A.66.1) family.</text>
</comment>
<dbReference type="EMBL" id="BDIP01000094">
    <property type="protein sequence ID" value="GIQ80038.1"/>
    <property type="molecule type" value="Genomic_DNA"/>
</dbReference>
<reference evidence="10 11" key="1">
    <citation type="journal article" date="2018" name="PLoS ONE">
        <title>The draft genome of Kipferlia bialata reveals reductive genome evolution in fornicate parasites.</title>
        <authorList>
            <person name="Tanifuji G."/>
            <person name="Takabayashi S."/>
            <person name="Kume K."/>
            <person name="Takagi M."/>
            <person name="Nakayama T."/>
            <person name="Kamikawa R."/>
            <person name="Inagaki Y."/>
            <person name="Hashimoto T."/>
        </authorList>
    </citation>
    <scope>NUCLEOTIDE SEQUENCE [LARGE SCALE GENOMIC DNA]</scope>
    <source>
        <strain evidence="10">NY0173</strain>
    </source>
</reference>
<feature type="transmembrane region" description="Helical" evidence="9">
    <location>
        <begin position="269"/>
        <end position="290"/>
    </location>
</feature>
<evidence type="ECO:0000256" key="6">
    <source>
        <dbReference type="ARBA" id="ARBA00022989"/>
    </source>
</evidence>
<gene>
    <name evidence="10" type="ORF">KIPB_000766</name>
</gene>
<dbReference type="GO" id="GO:0015297">
    <property type="term" value="F:antiporter activity"/>
    <property type="evidence" value="ECO:0007669"/>
    <property type="project" value="InterPro"/>
</dbReference>
<feature type="transmembrane region" description="Helical" evidence="9">
    <location>
        <begin position="451"/>
        <end position="472"/>
    </location>
</feature>
<comment type="subcellular location">
    <subcellularLocation>
        <location evidence="1">Cell membrane</location>
        <topology evidence="1">Multi-pass membrane protein</topology>
    </subcellularLocation>
</comment>
<feature type="transmembrane region" description="Helical" evidence="9">
    <location>
        <begin position="526"/>
        <end position="548"/>
    </location>
</feature>
<comment type="caution">
    <text evidence="10">The sequence shown here is derived from an EMBL/GenBank/DDBJ whole genome shotgun (WGS) entry which is preliminary data.</text>
</comment>
<feature type="transmembrane region" description="Helical" evidence="9">
    <location>
        <begin position="237"/>
        <end position="263"/>
    </location>
</feature>
<keyword evidence="3" id="KW-0813">Transport</keyword>
<evidence type="ECO:0000313" key="10">
    <source>
        <dbReference type="EMBL" id="GIQ80038.1"/>
    </source>
</evidence>
<evidence type="ECO:0000256" key="4">
    <source>
        <dbReference type="ARBA" id="ARBA00022475"/>
    </source>
</evidence>
<evidence type="ECO:0000256" key="5">
    <source>
        <dbReference type="ARBA" id="ARBA00022692"/>
    </source>
</evidence>
<feature type="region of interest" description="Disordered" evidence="8">
    <location>
        <begin position="1"/>
        <end position="82"/>
    </location>
</feature>
<evidence type="ECO:0000256" key="2">
    <source>
        <dbReference type="ARBA" id="ARBA00010199"/>
    </source>
</evidence>